<evidence type="ECO:0000313" key="1">
    <source>
        <dbReference type="EMBL" id="MEE9683358.1"/>
    </source>
</evidence>
<accession>A0ABU7UAB5</accession>
<sequence length="171" mass="18682">MALPRKLKHLNLFNDGNNWQGIVESLTLPKFTRKFEKYRGGGMAGAVDVDMGLDDGALDTEFSIGGMESLLYKQLAKTTADGIQLRFTGSIQRDDTGEVQAMELVVRGRHKEIDAGELKTGESNSTKVSSTNSYAKLTINGEVLYEVDTINMVEIVGGVDLMEAHRQAIGL</sequence>
<keyword evidence="2" id="KW-1185">Reference proteome</keyword>
<gene>
    <name evidence="1" type="ORF">V4839_07635</name>
</gene>
<dbReference type="Pfam" id="PF04985">
    <property type="entry name" value="Phage_tube"/>
    <property type="match status" value="1"/>
</dbReference>
<dbReference type="Proteomes" id="UP001335910">
    <property type="component" value="Unassembled WGS sequence"/>
</dbReference>
<organism evidence="1 2">
    <name type="scientific">Lelliottia amnigena</name>
    <name type="common">Enterobacter amnigenus</name>
    <dbReference type="NCBI Taxonomy" id="61646"/>
    <lineage>
        <taxon>Bacteria</taxon>
        <taxon>Pseudomonadati</taxon>
        <taxon>Pseudomonadota</taxon>
        <taxon>Gammaproteobacteria</taxon>
        <taxon>Enterobacterales</taxon>
        <taxon>Enterobacteriaceae</taxon>
        <taxon>Lelliottia</taxon>
    </lineage>
</organism>
<name>A0ABU7UAB5_LELAM</name>
<proteinExistence type="predicted"/>
<comment type="caution">
    <text evidence="1">The sequence shown here is derived from an EMBL/GenBank/DDBJ whole genome shotgun (WGS) entry which is preliminary data.</text>
</comment>
<dbReference type="InterPro" id="IPR006498">
    <property type="entry name" value="Tail_tube"/>
</dbReference>
<protein>
    <submittedName>
        <fullName evidence="1">Phage major tail tube protein</fullName>
    </submittedName>
</protein>
<evidence type="ECO:0000313" key="2">
    <source>
        <dbReference type="Proteomes" id="UP001335910"/>
    </source>
</evidence>
<dbReference type="NCBIfam" id="TIGR01611">
    <property type="entry name" value="tail_tube"/>
    <property type="match status" value="1"/>
</dbReference>
<reference evidence="1 2" key="1">
    <citation type="submission" date="2023-10" db="EMBL/GenBank/DDBJ databases">
        <title>Wastewater isolates of ESBL- and carbapenemase-producing Gram-negative bacteria from New Zealand.</title>
        <authorList>
            <person name="Straub C."/>
            <person name="Weaver L."/>
            <person name="Cornelius A."/>
            <person name="Mcgill E."/>
            <person name="Dyet K."/>
            <person name="White L."/>
            <person name="Pattis I."/>
        </authorList>
    </citation>
    <scope>NUCLEOTIDE SEQUENCE [LARGE SCALE GENOMIC DNA]</scope>
    <source>
        <strain evidence="1 2">ESBL35</strain>
    </source>
</reference>
<dbReference type="EMBL" id="JAZKLI010000001">
    <property type="protein sequence ID" value="MEE9683358.1"/>
    <property type="molecule type" value="Genomic_DNA"/>
</dbReference>
<dbReference type="RefSeq" id="WP_331389214.1">
    <property type="nucleotide sequence ID" value="NZ_JAZKLB010000001.1"/>
</dbReference>